<dbReference type="CDD" id="cd21153">
    <property type="entry name" value="PUA_RlmI"/>
    <property type="match status" value="1"/>
</dbReference>
<dbReference type="InterPro" id="IPR041532">
    <property type="entry name" value="RlmI-like_PUA"/>
</dbReference>
<dbReference type="Proteomes" id="UP000294737">
    <property type="component" value="Unassembled WGS sequence"/>
</dbReference>
<keyword evidence="2" id="KW-0963">Cytoplasm</keyword>
<dbReference type="InterPro" id="IPR036974">
    <property type="entry name" value="PUA_sf"/>
</dbReference>
<evidence type="ECO:0000313" key="10">
    <source>
        <dbReference type="EMBL" id="TDN93532.1"/>
    </source>
</evidence>
<dbReference type="GO" id="GO:0008168">
    <property type="term" value="F:methyltransferase activity"/>
    <property type="evidence" value="ECO:0007669"/>
    <property type="project" value="UniProtKB-KW"/>
</dbReference>
<evidence type="ECO:0000256" key="5">
    <source>
        <dbReference type="ARBA" id="ARBA00022679"/>
    </source>
</evidence>
<dbReference type="GO" id="GO:0003723">
    <property type="term" value="F:RNA binding"/>
    <property type="evidence" value="ECO:0007669"/>
    <property type="project" value="UniProtKB-KW"/>
</dbReference>
<keyword evidence="11" id="KW-1185">Reference proteome</keyword>
<organism evidence="10 11">
    <name type="scientific">Herminiimonas fonticola</name>
    <dbReference type="NCBI Taxonomy" id="303380"/>
    <lineage>
        <taxon>Bacteria</taxon>
        <taxon>Pseudomonadati</taxon>
        <taxon>Pseudomonadota</taxon>
        <taxon>Betaproteobacteria</taxon>
        <taxon>Burkholderiales</taxon>
        <taxon>Oxalobacteraceae</taxon>
        <taxon>Herminiimonas</taxon>
    </lineage>
</organism>
<protein>
    <submittedName>
        <fullName evidence="10">23S rRNA (Cytosine1962-C5)-methyltransferase</fullName>
    </submittedName>
</protein>
<keyword evidence="5 10" id="KW-0808">Transferase</keyword>
<dbReference type="CDD" id="cd11572">
    <property type="entry name" value="RlmI_M_like"/>
    <property type="match status" value="1"/>
</dbReference>
<dbReference type="Gene3D" id="3.30.750.80">
    <property type="entry name" value="RNA methyltransferase domain (HRMD) like"/>
    <property type="match status" value="1"/>
</dbReference>
<dbReference type="PANTHER" id="PTHR42873">
    <property type="entry name" value="RIBOSOMAL RNA LARGE SUBUNIT METHYLTRANSFERASE"/>
    <property type="match status" value="1"/>
</dbReference>
<dbReference type="PANTHER" id="PTHR42873:SF1">
    <property type="entry name" value="S-ADENOSYLMETHIONINE-DEPENDENT METHYLTRANSFERASE DOMAIN-CONTAINING PROTEIN"/>
    <property type="match status" value="1"/>
</dbReference>
<dbReference type="GO" id="GO:0006364">
    <property type="term" value="P:rRNA processing"/>
    <property type="evidence" value="ECO:0007669"/>
    <property type="project" value="UniProtKB-KW"/>
</dbReference>
<dbReference type="SUPFAM" id="SSF88697">
    <property type="entry name" value="PUA domain-like"/>
    <property type="match status" value="1"/>
</dbReference>
<dbReference type="PROSITE" id="PS50890">
    <property type="entry name" value="PUA"/>
    <property type="match status" value="1"/>
</dbReference>
<evidence type="ECO:0000256" key="2">
    <source>
        <dbReference type="ARBA" id="ARBA00022490"/>
    </source>
</evidence>
<dbReference type="Gene3D" id="2.30.130.10">
    <property type="entry name" value="PUA domain"/>
    <property type="match status" value="1"/>
</dbReference>
<dbReference type="OrthoDB" id="9805492at2"/>
<comment type="caution">
    <text evidence="10">The sequence shown here is derived from an EMBL/GenBank/DDBJ whole genome shotgun (WGS) entry which is preliminary data.</text>
</comment>
<keyword evidence="7" id="KW-0694">RNA-binding</keyword>
<dbReference type="Pfam" id="PF17785">
    <property type="entry name" value="PUA_3"/>
    <property type="match status" value="1"/>
</dbReference>
<dbReference type="RefSeq" id="WP_112990263.1">
    <property type="nucleotide sequence ID" value="NZ_PTLZ01000001.1"/>
</dbReference>
<dbReference type="InterPro" id="IPR002478">
    <property type="entry name" value="PUA"/>
</dbReference>
<sequence>MLIITIKQGKEKSLLERQPWIYASAVERVDGKPAERMKSGATALVHSSSGKFLARAAHAPKSQIRARVWSFDQNEPIDHALIKRRVKTAVHKRIDAAKGKRIGAAKRLPLIIGDEDELSGLLVDWYGDQNGFLICEFQSAGVDAWKVAIVQSLMAETGCPNVYERADELIRKGEGLPVNYGVLAGDEPPDEMILTENGVRYALDLKTGDKKFFK</sequence>
<keyword evidence="4 10" id="KW-0489">Methyltransferase</keyword>
<gene>
    <name evidence="10" type="ORF">EV677_0061</name>
</gene>
<evidence type="ECO:0000256" key="3">
    <source>
        <dbReference type="ARBA" id="ARBA00022552"/>
    </source>
</evidence>
<dbReference type="InterPro" id="IPR029063">
    <property type="entry name" value="SAM-dependent_MTases_sf"/>
</dbReference>
<reference evidence="10 11" key="1">
    <citation type="submission" date="2019-03" db="EMBL/GenBank/DDBJ databases">
        <title>Genomic Encyclopedia of Type Strains, Phase IV (KMG-IV): sequencing the most valuable type-strain genomes for metagenomic binning, comparative biology and taxonomic classification.</title>
        <authorList>
            <person name="Goeker M."/>
        </authorList>
    </citation>
    <scope>NUCLEOTIDE SEQUENCE [LARGE SCALE GENOMIC DNA]</scope>
    <source>
        <strain evidence="10 11">DSM 18555</strain>
    </source>
</reference>
<feature type="domain" description="PUA" evidence="9">
    <location>
        <begin position="2"/>
        <end position="91"/>
    </location>
</feature>
<evidence type="ECO:0000256" key="7">
    <source>
        <dbReference type="ARBA" id="ARBA00022884"/>
    </source>
</evidence>
<dbReference type="AlphaFoldDB" id="A0A4R6GFD6"/>
<evidence type="ECO:0000256" key="4">
    <source>
        <dbReference type="ARBA" id="ARBA00022603"/>
    </source>
</evidence>
<keyword evidence="6" id="KW-0949">S-adenosyl-L-methionine</keyword>
<dbReference type="InterPro" id="IPR015947">
    <property type="entry name" value="PUA-like_sf"/>
</dbReference>
<comment type="subcellular location">
    <subcellularLocation>
        <location evidence="1">Cytoplasm</location>
    </subcellularLocation>
</comment>
<comment type="similarity">
    <text evidence="8">Belongs to the methyltransferase superfamily. RlmI family.</text>
</comment>
<dbReference type="SUPFAM" id="SSF53335">
    <property type="entry name" value="S-adenosyl-L-methionine-dependent methyltransferases"/>
    <property type="match status" value="1"/>
</dbReference>
<dbReference type="SMART" id="SM00359">
    <property type="entry name" value="PUA"/>
    <property type="match status" value="1"/>
</dbReference>
<evidence type="ECO:0000256" key="6">
    <source>
        <dbReference type="ARBA" id="ARBA00022691"/>
    </source>
</evidence>
<accession>A0A4R6GFD6</accession>
<name>A0A4R6GFD6_9BURK</name>
<dbReference type="EMBL" id="SNWF01000004">
    <property type="protein sequence ID" value="TDN93532.1"/>
    <property type="molecule type" value="Genomic_DNA"/>
</dbReference>
<keyword evidence="3" id="KW-0698">rRNA processing</keyword>
<proteinExistence type="inferred from homology"/>
<evidence type="ECO:0000256" key="1">
    <source>
        <dbReference type="ARBA" id="ARBA00004496"/>
    </source>
</evidence>
<evidence type="ECO:0000256" key="8">
    <source>
        <dbReference type="ARBA" id="ARBA00038091"/>
    </source>
</evidence>
<dbReference type="GO" id="GO:0032259">
    <property type="term" value="P:methylation"/>
    <property type="evidence" value="ECO:0007669"/>
    <property type="project" value="UniProtKB-KW"/>
</dbReference>
<evidence type="ECO:0000313" key="11">
    <source>
        <dbReference type="Proteomes" id="UP000294737"/>
    </source>
</evidence>
<evidence type="ECO:0000259" key="9">
    <source>
        <dbReference type="SMART" id="SM00359"/>
    </source>
</evidence>